<reference evidence="2" key="1">
    <citation type="journal article" date="2019" name="Int. J. Syst. Evol. Microbiol.">
        <title>The Global Catalogue of Microorganisms (GCM) 10K type strain sequencing project: providing services to taxonomists for standard genome sequencing and annotation.</title>
        <authorList>
            <consortium name="The Broad Institute Genomics Platform"/>
            <consortium name="The Broad Institute Genome Sequencing Center for Infectious Disease"/>
            <person name="Wu L."/>
            <person name="Ma J."/>
        </authorList>
    </citation>
    <scope>NUCLEOTIDE SEQUENCE [LARGE SCALE GENOMIC DNA]</scope>
    <source>
        <strain evidence="2">ICMP 257</strain>
    </source>
</reference>
<dbReference type="EMBL" id="JBHSJE010000022">
    <property type="protein sequence ID" value="MFC4983662.1"/>
    <property type="molecule type" value="Genomic_DNA"/>
</dbReference>
<proteinExistence type="predicted"/>
<comment type="caution">
    <text evidence="1">The sequence shown here is derived from an EMBL/GenBank/DDBJ whole genome shotgun (WGS) entry which is preliminary data.</text>
</comment>
<name>A0ABV9VKK5_STRAZ</name>
<sequence>MSEASASRPVGVVVAVDLDRYAQVVEAARRVGLVVTSEQPVLGTLSGTIADDRLPALEALEGVEAVDREHVIRLPPPGSPTR</sequence>
<dbReference type="Proteomes" id="UP001595908">
    <property type="component" value="Unassembled WGS sequence"/>
</dbReference>
<accession>A0ABV9VKK5</accession>
<protein>
    <submittedName>
        <fullName evidence="1">Uncharacterized protein</fullName>
    </submittedName>
</protein>
<dbReference type="GeneID" id="31237614"/>
<evidence type="ECO:0000313" key="2">
    <source>
        <dbReference type="Proteomes" id="UP001595908"/>
    </source>
</evidence>
<keyword evidence="2" id="KW-1185">Reference proteome</keyword>
<evidence type="ECO:0000313" key="1">
    <source>
        <dbReference type="EMBL" id="MFC4983662.1"/>
    </source>
</evidence>
<gene>
    <name evidence="1" type="ORF">ACFPL4_36025</name>
</gene>
<organism evidence="1 2">
    <name type="scientific">Streptomyces atroolivaceus</name>
    <dbReference type="NCBI Taxonomy" id="66869"/>
    <lineage>
        <taxon>Bacteria</taxon>
        <taxon>Bacillati</taxon>
        <taxon>Actinomycetota</taxon>
        <taxon>Actinomycetes</taxon>
        <taxon>Kitasatosporales</taxon>
        <taxon>Streptomycetaceae</taxon>
        <taxon>Streptomyces</taxon>
    </lineage>
</organism>
<dbReference type="RefSeq" id="WP_033305819.1">
    <property type="nucleotide sequence ID" value="NZ_JBFAGR010000037.1"/>
</dbReference>